<dbReference type="VEuPathDB" id="PlasmoDB:PmUG01_12017300"/>
<name>A0A1C3L0D8_PLAMA</name>
<evidence type="ECO:0000313" key="2">
    <source>
        <dbReference type="Proteomes" id="UP000219799"/>
    </source>
</evidence>
<proteinExistence type="predicted"/>
<reference evidence="1 2" key="1">
    <citation type="submission" date="2016-06" db="EMBL/GenBank/DDBJ databases">
        <authorList>
            <consortium name="Pathogen Informatics"/>
        </authorList>
    </citation>
    <scope>NUCLEOTIDE SEQUENCE [LARGE SCALE GENOMIC DNA]</scope>
    <source>
        <strain evidence="1">PmlGA01</strain>
    </source>
</reference>
<dbReference type="EMBL" id="LT594500">
    <property type="protein sequence ID" value="SBT79948.1"/>
    <property type="molecule type" value="Genomic_DNA"/>
</dbReference>
<dbReference type="Proteomes" id="UP000219799">
    <property type="component" value="Chromosome 12"/>
</dbReference>
<dbReference type="AlphaFoldDB" id="A0A1C3L0D8"/>
<gene>
    <name evidence="1" type="primary">PmlGA01_120010600</name>
    <name evidence="1" type="ORF">PMLGA01_120010600</name>
</gene>
<protein>
    <submittedName>
        <fullName evidence="1">Uncharacterized protein</fullName>
    </submittedName>
</protein>
<organism evidence="1 2">
    <name type="scientific">Plasmodium malariae</name>
    <dbReference type="NCBI Taxonomy" id="5858"/>
    <lineage>
        <taxon>Eukaryota</taxon>
        <taxon>Sar</taxon>
        <taxon>Alveolata</taxon>
        <taxon>Apicomplexa</taxon>
        <taxon>Aconoidasida</taxon>
        <taxon>Haemosporida</taxon>
        <taxon>Plasmodiidae</taxon>
        <taxon>Plasmodium</taxon>
        <taxon>Plasmodium (Plasmodium)</taxon>
    </lineage>
</organism>
<accession>A0A1C3L0D8</accession>
<sequence>MLHNTYYIYFSFLFTKSAKGGTVGGSITPDVRLTSRKRGIVNLHLFTYRLFSYLTV</sequence>
<evidence type="ECO:0000313" key="1">
    <source>
        <dbReference type="EMBL" id="SBT79948.1"/>
    </source>
</evidence>